<accession>A0A3N2RFR2</accession>
<keyword evidence="2" id="KW-0489">Methyltransferase</keyword>
<name>A0A3N2RFR2_LYSEN</name>
<dbReference type="GO" id="GO:0032259">
    <property type="term" value="P:methylation"/>
    <property type="evidence" value="ECO:0007669"/>
    <property type="project" value="UniProtKB-KW"/>
</dbReference>
<evidence type="ECO:0000313" key="3">
    <source>
        <dbReference type="Proteomes" id="UP000275910"/>
    </source>
</evidence>
<dbReference type="Proteomes" id="UP000275910">
    <property type="component" value="Unassembled WGS sequence"/>
</dbReference>
<proteinExistence type="predicted"/>
<dbReference type="SUPFAM" id="SSF53335">
    <property type="entry name" value="S-adenosyl-L-methionine-dependent methyltransferases"/>
    <property type="match status" value="1"/>
</dbReference>
<dbReference type="Gene3D" id="3.40.50.150">
    <property type="entry name" value="Vaccinia Virus protein VP39"/>
    <property type="match status" value="1"/>
</dbReference>
<comment type="caution">
    <text evidence="2">The sequence shown here is derived from an EMBL/GenBank/DDBJ whole genome shotgun (WGS) entry which is preliminary data.</text>
</comment>
<feature type="region of interest" description="Disordered" evidence="1">
    <location>
        <begin position="1"/>
        <end position="60"/>
    </location>
</feature>
<organism evidence="2 3">
    <name type="scientific">Lysobacter enzymogenes</name>
    <dbReference type="NCBI Taxonomy" id="69"/>
    <lineage>
        <taxon>Bacteria</taxon>
        <taxon>Pseudomonadati</taxon>
        <taxon>Pseudomonadota</taxon>
        <taxon>Gammaproteobacteria</taxon>
        <taxon>Lysobacterales</taxon>
        <taxon>Lysobacteraceae</taxon>
        <taxon>Lysobacter</taxon>
    </lineage>
</organism>
<keyword evidence="2" id="KW-0808">Transferase</keyword>
<gene>
    <name evidence="2" type="ORF">D9T17_14770</name>
</gene>
<feature type="compositionally biased region" description="Low complexity" evidence="1">
    <location>
        <begin position="9"/>
        <end position="23"/>
    </location>
</feature>
<evidence type="ECO:0000256" key="1">
    <source>
        <dbReference type="SAM" id="MobiDB-lite"/>
    </source>
</evidence>
<dbReference type="EMBL" id="RCTY01000036">
    <property type="protein sequence ID" value="ROU06206.1"/>
    <property type="molecule type" value="Genomic_DNA"/>
</dbReference>
<reference evidence="2 3" key="1">
    <citation type="submission" date="2018-10" db="EMBL/GenBank/DDBJ databases">
        <title>The genome of Lysobacter enzymogenes OH11.</title>
        <authorList>
            <person name="Liu F."/>
            <person name="Zhao Y."/>
            <person name="Qian G."/>
            <person name="Chen Y."/>
            <person name="Xu H."/>
        </authorList>
    </citation>
    <scope>NUCLEOTIDE SEQUENCE [LARGE SCALE GENOMIC DNA]</scope>
    <source>
        <strain evidence="2 3">OH11</strain>
    </source>
</reference>
<protein>
    <submittedName>
        <fullName evidence="2">Class I SAM-dependent methyltransferase</fullName>
    </submittedName>
</protein>
<dbReference type="InterPro" id="IPR029063">
    <property type="entry name" value="SAM-dependent_MTases_sf"/>
</dbReference>
<feature type="compositionally biased region" description="Basic residues" evidence="1">
    <location>
        <begin position="30"/>
        <end position="57"/>
    </location>
</feature>
<dbReference type="Pfam" id="PF13578">
    <property type="entry name" value="Methyltransf_24"/>
    <property type="match status" value="1"/>
</dbReference>
<dbReference type="GO" id="GO:0008168">
    <property type="term" value="F:methyltransferase activity"/>
    <property type="evidence" value="ECO:0007669"/>
    <property type="project" value="UniProtKB-KW"/>
</dbReference>
<evidence type="ECO:0000313" key="2">
    <source>
        <dbReference type="EMBL" id="ROU06206.1"/>
    </source>
</evidence>
<dbReference type="AlphaFoldDB" id="A0A3N2RFR2"/>
<sequence>MRRERARAPSRLSARSPSRPAAMRLDRSCRRARVATRSGRKRRARDRRGPRPRRRGARSLSRWVGFHGRKARMSPAALTFDRYMREHYDAVPGMSSAFAAHVCAATMRLQRERGWGGDAAEIGAFEGRFLIALALGLQPGERALAIDLYDWPDIHVGLRLRERLAGLGLAERVDIVCADSRRLAPQRLGGEGGRAIRFFHIDGDHQPQSLARDMALAFACMAPWGVICLDDMLSPAYPELGIAVAQALQANPQWAVFCVVDREDIAAAAKFLLCRQEYAQAYGEALAREFADRVWGMQAQFARHRALVLAPRPRLTRFNPGGSVDPVQ</sequence>